<dbReference type="InterPro" id="IPR000515">
    <property type="entry name" value="MetI-like"/>
</dbReference>
<accession>A0A4R5U0H4</accession>
<keyword evidence="10" id="KW-1185">Reference proteome</keyword>
<feature type="transmembrane region" description="Helical" evidence="7">
    <location>
        <begin position="174"/>
        <end position="196"/>
    </location>
</feature>
<dbReference type="Pfam" id="PF00528">
    <property type="entry name" value="BPD_transp_1"/>
    <property type="match status" value="1"/>
</dbReference>
<comment type="similarity">
    <text evidence="7">Belongs to the binding-protein-dependent transport system permease family.</text>
</comment>
<keyword evidence="4 7" id="KW-0812">Transmembrane</keyword>
<feature type="transmembrane region" description="Helical" evidence="7">
    <location>
        <begin position="232"/>
        <end position="253"/>
    </location>
</feature>
<dbReference type="PANTHER" id="PTHR32243">
    <property type="entry name" value="MALTOSE TRANSPORT SYSTEM PERMEASE-RELATED"/>
    <property type="match status" value="1"/>
</dbReference>
<comment type="subcellular location">
    <subcellularLocation>
        <location evidence="1 7">Cell membrane</location>
        <topology evidence="1 7">Multi-pass membrane protein</topology>
    </subcellularLocation>
</comment>
<name>A0A4R5U0H4_9MICC</name>
<dbReference type="PANTHER" id="PTHR32243:SF18">
    <property type="entry name" value="INNER MEMBRANE ABC TRANSPORTER PERMEASE PROTEIN YCJP"/>
    <property type="match status" value="1"/>
</dbReference>
<evidence type="ECO:0000256" key="1">
    <source>
        <dbReference type="ARBA" id="ARBA00004651"/>
    </source>
</evidence>
<dbReference type="InterPro" id="IPR035906">
    <property type="entry name" value="MetI-like_sf"/>
</dbReference>
<comment type="caution">
    <text evidence="9">The sequence shown here is derived from an EMBL/GenBank/DDBJ whole genome shotgun (WGS) entry which is preliminary data.</text>
</comment>
<evidence type="ECO:0000313" key="10">
    <source>
        <dbReference type="Proteomes" id="UP000295411"/>
    </source>
</evidence>
<reference evidence="9 10" key="1">
    <citation type="submission" date="2019-03" db="EMBL/GenBank/DDBJ databases">
        <title>Arthrobacter sp. nov., an bacterium isolated from biocrust in Mu Us Desert.</title>
        <authorList>
            <person name="Lixiong L."/>
        </authorList>
    </citation>
    <scope>NUCLEOTIDE SEQUENCE [LARGE SCALE GENOMIC DNA]</scope>
    <source>
        <strain evidence="9 10">SLN-3</strain>
    </source>
</reference>
<dbReference type="OrthoDB" id="9794684at2"/>
<proteinExistence type="inferred from homology"/>
<evidence type="ECO:0000256" key="7">
    <source>
        <dbReference type="RuleBase" id="RU363032"/>
    </source>
</evidence>
<keyword evidence="5 7" id="KW-1133">Transmembrane helix</keyword>
<evidence type="ECO:0000256" key="6">
    <source>
        <dbReference type="ARBA" id="ARBA00023136"/>
    </source>
</evidence>
<organism evidence="9 10">
    <name type="scientific">Arthrobacter crusticola</name>
    <dbReference type="NCBI Taxonomy" id="2547960"/>
    <lineage>
        <taxon>Bacteria</taxon>
        <taxon>Bacillati</taxon>
        <taxon>Actinomycetota</taxon>
        <taxon>Actinomycetes</taxon>
        <taxon>Micrococcales</taxon>
        <taxon>Micrococcaceae</taxon>
        <taxon>Arthrobacter</taxon>
    </lineage>
</organism>
<evidence type="ECO:0000256" key="5">
    <source>
        <dbReference type="ARBA" id="ARBA00022989"/>
    </source>
</evidence>
<dbReference type="AlphaFoldDB" id="A0A4R5U0H4"/>
<dbReference type="SUPFAM" id="SSF161098">
    <property type="entry name" value="MetI-like"/>
    <property type="match status" value="1"/>
</dbReference>
<feature type="domain" description="ABC transmembrane type-1" evidence="8">
    <location>
        <begin position="62"/>
        <end position="253"/>
    </location>
</feature>
<dbReference type="CDD" id="cd06261">
    <property type="entry name" value="TM_PBP2"/>
    <property type="match status" value="1"/>
</dbReference>
<evidence type="ECO:0000256" key="2">
    <source>
        <dbReference type="ARBA" id="ARBA00022448"/>
    </source>
</evidence>
<evidence type="ECO:0000256" key="4">
    <source>
        <dbReference type="ARBA" id="ARBA00022692"/>
    </source>
</evidence>
<dbReference type="Gene3D" id="1.10.3720.10">
    <property type="entry name" value="MetI-like"/>
    <property type="match status" value="1"/>
</dbReference>
<keyword evidence="3" id="KW-1003">Cell membrane</keyword>
<feature type="transmembrane region" description="Helical" evidence="7">
    <location>
        <begin position="60"/>
        <end position="85"/>
    </location>
</feature>
<dbReference type="GO" id="GO:0005886">
    <property type="term" value="C:plasma membrane"/>
    <property type="evidence" value="ECO:0007669"/>
    <property type="project" value="UniProtKB-SubCell"/>
</dbReference>
<keyword evidence="2 7" id="KW-0813">Transport</keyword>
<evidence type="ECO:0000256" key="3">
    <source>
        <dbReference type="ARBA" id="ARBA00022475"/>
    </source>
</evidence>
<sequence length="267" mass="29445">MAVGVIIALVFLTPYLIMLVGSLKTRPEILRVPPRYFPQDGLQWGNYASMWSTPETPLPFNLISTLIISIFATLLVLLVATPAAYYTARFRFPGKIAFLFLVIVTQMLQPAVLTAGLFRQMLVLDINDTWLAMILINAAFNLSFALWIMHSFFAGIPKEIDEAAQLDGAGRLKVLFTVNLPLVWPGIVTAIIFTFVSSWNEFAASLVIMSTAENQPLSVALTKFIGQYATSWQYVFGISIVAIIPVIILFALIEKRLIGGLTAGAVK</sequence>
<dbReference type="EMBL" id="SMTK01000002">
    <property type="protein sequence ID" value="TDK27030.1"/>
    <property type="molecule type" value="Genomic_DNA"/>
</dbReference>
<protein>
    <submittedName>
        <fullName evidence="9">Carbohydrate ABC transporter permease</fullName>
    </submittedName>
</protein>
<dbReference type="Proteomes" id="UP000295411">
    <property type="component" value="Unassembled WGS sequence"/>
</dbReference>
<feature type="transmembrane region" description="Helical" evidence="7">
    <location>
        <begin position="97"/>
        <end position="118"/>
    </location>
</feature>
<evidence type="ECO:0000259" key="8">
    <source>
        <dbReference type="PROSITE" id="PS50928"/>
    </source>
</evidence>
<evidence type="ECO:0000313" key="9">
    <source>
        <dbReference type="EMBL" id="TDK27030.1"/>
    </source>
</evidence>
<feature type="transmembrane region" description="Helical" evidence="7">
    <location>
        <begin position="130"/>
        <end position="153"/>
    </location>
</feature>
<keyword evidence="6 7" id="KW-0472">Membrane</keyword>
<dbReference type="PROSITE" id="PS50928">
    <property type="entry name" value="ABC_TM1"/>
    <property type="match status" value="1"/>
</dbReference>
<gene>
    <name evidence="9" type="ORF">E2F48_04735</name>
</gene>
<dbReference type="InterPro" id="IPR050901">
    <property type="entry name" value="BP-dep_ABC_trans_perm"/>
</dbReference>
<dbReference type="GO" id="GO:0055085">
    <property type="term" value="P:transmembrane transport"/>
    <property type="evidence" value="ECO:0007669"/>
    <property type="project" value="InterPro"/>
</dbReference>